<evidence type="ECO:0000313" key="3">
    <source>
        <dbReference type="Proteomes" id="UP000000663"/>
    </source>
</evidence>
<accession>Q0W445</accession>
<dbReference type="Gene3D" id="3.40.50.150">
    <property type="entry name" value="Vaccinia Virus protein VP39"/>
    <property type="match status" value="1"/>
</dbReference>
<reference evidence="2 3" key="1">
    <citation type="journal article" date="2006" name="Science">
        <title>Genome of rice cluster I archaea -- the key methane producers in the rice rhizosphere.</title>
        <authorList>
            <person name="Erkel C."/>
            <person name="Kube M."/>
            <person name="Reinhardt R."/>
            <person name="Liesack W."/>
        </authorList>
    </citation>
    <scope>NUCLEOTIDE SEQUENCE [LARGE SCALE GENOMIC DNA]</scope>
    <source>
        <strain evidence="3">DSM 22066 / NBRC 105507 / MRE50</strain>
    </source>
</reference>
<dbReference type="EMBL" id="AM114193">
    <property type="protein sequence ID" value="CAJ36848.1"/>
    <property type="molecule type" value="Genomic_DNA"/>
</dbReference>
<keyword evidence="2" id="KW-0808">Transferase</keyword>
<dbReference type="SUPFAM" id="SSF53335">
    <property type="entry name" value="S-adenosyl-L-methionine-dependent methyltransferases"/>
    <property type="match status" value="1"/>
</dbReference>
<dbReference type="eggNOG" id="arCOG02702">
    <property type="taxonomic scope" value="Archaea"/>
</dbReference>
<keyword evidence="2" id="KW-0489">Methyltransferase</keyword>
<protein>
    <submittedName>
        <fullName evidence="2">Predicted SAM-dependent methyltransferase</fullName>
    </submittedName>
</protein>
<dbReference type="Proteomes" id="UP000000663">
    <property type="component" value="Chromosome"/>
</dbReference>
<dbReference type="STRING" id="351160.RCIX1603"/>
<dbReference type="Pfam" id="PF08241">
    <property type="entry name" value="Methyltransf_11"/>
    <property type="match status" value="1"/>
</dbReference>
<dbReference type="PANTHER" id="PTHR43591">
    <property type="entry name" value="METHYLTRANSFERASE"/>
    <property type="match status" value="1"/>
</dbReference>
<keyword evidence="3" id="KW-1185">Reference proteome</keyword>
<dbReference type="InterPro" id="IPR029063">
    <property type="entry name" value="SAM-dependent_MTases_sf"/>
</dbReference>
<dbReference type="GO" id="GO:0008757">
    <property type="term" value="F:S-adenosylmethionine-dependent methyltransferase activity"/>
    <property type="evidence" value="ECO:0007669"/>
    <property type="project" value="InterPro"/>
</dbReference>
<gene>
    <name evidence="2" type="ORF">RCIX1603</name>
</gene>
<dbReference type="KEGG" id="rci:RCIX1603"/>
<organism evidence="2 3">
    <name type="scientific">Methanocella arvoryzae (strain DSM 22066 / NBRC 105507 / MRE50)</name>
    <dbReference type="NCBI Taxonomy" id="351160"/>
    <lineage>
        <taxon>Archaea</taxon>
        <taxon>Methanobacteriati</taxon>
        <taxon>Methanobacteriota</taxon>
        <taxon>Stenosarchaea group</taxon>
        <taxon>Methanomicrobia</taxon>
        <taxon>Methanocellales</taxon>
        <taxon>Methanocellaceae</taxon>
        <taxon>Methanocella</taxon>
    </lineage>
</organism>
<proteinExistence type="predicted"/>
<evidence type="ECO:0000313" key="2">
    <source>
        <dbReference type="EMBL" id="CAJ36848.1"/>
    </source>
</evidence>
<dbReference type="CDD" id="cd02440">
    <property type="entry name" value="AdoMet_MTases"/>
    <property type="match status" value="1"/>
</dbReference>
<feature type="domain" description="Methyltransferase type 11" evidence="1">
    <location>
        <begin position="39"/>
        <end position="131"/>
    </location>
</feature>
<dbReference type="AlphaFoldDB" id="Q0W445"/>
<evidence type="ECO:0000259" key="1">
    <source>
        <dbReference type="Pfam" id="PF08241"/>
    </source>
</evidence>
<name>Q0W445_METAR</name>
<dbReference type="GO" id="GO:0032259">
    <property type="term" value="P:methylation"/>
    <property type="evidence" value="ECO:0007669"/>
    <property type="project" value="UniProtKB-KW"/>
</dbReference>
<dbReference type="InterPro" id="IPR013216">
    <property type="entry name" value="Methyltransf_11"/>
</dbReference>
<sequence>MRALDSSWRGWFLKNQEIRIMRKMLRNAGISLEGKVIMDAGCGSGLGTKYLLEALAPSKMIAFDYMPEQIALAKTKGLPVDFYVGDMRRLDLPDNCLDACFAITVLHHIPDWPKAVKEAARLLRKGGIFVVEEPQEDTFGWAKFEAAVKANGFEILDMRYSVPFVMRSYLCRKL</sequence>